<accession>A0AAV7U5Y8</accession>
<dbReference type="Proteomes" id="UP001066276">
    <property type="component" value="Chromosome 3_1"/>
</dbReference>
<reference evidence="1" key="1">
    <citation type="journal article" date="2022" name="bioRxiv">
        <title>Sequencing and chromosome-scale assembly of the giantPleurodeles waltlgenome.</title>
        <authorList>
            <person name="Brown T."/>
            <person name="Elewa A."/>
            <person name="Iarovenko S."/>
            <person name="Subramanian E."/>
            <person name="Araus A.J."/>
            <person name="Petzold A."/>
            <person name="Susuki M."/>
            <person name="Suzuki K.-i.T."/>
            <person name="Hayashi T."/>
            <person name="Toyoda A."/>
            <person name="Oliveira C."/>
            <person name="Osipova E."/>
            <person name="Leigh N.D."/>
            <person name="Simon A."/>
            <person name="Yun M.H."/>
        </authorList>
    </citation>
    <scope>NUCLEOTIDE SEQUENCE</scope>
    <source>
        <strain evidence="1">20211129_DDA</strain>
        <tissue evidence="1">Liver</tissue>
    </source>
</reference>
<dbReference type="AlphaFoldDB" id="A0AAV7U5Y8"/>
<proteinExistence type="predicted"/>
<dbReference type="EMBL" id="JANPWB010000005">
    <property type="protein sequence ID" value="KAJ1184287.1"/>
    <property type="molecule type" value="Genomic_DNA"/>
</dbReference>
<gene>
    <name evidence="1" type="ORF">NDU88_001095</name>
</gene>
<evidence type="ECO:0000313" key="2">
    <source>
        <dbReference type="Proteomes" id="UP001066276"/>
    </source>
</evidence>
<sequence length="77" mass="8230">MTSPMLPFLRWQLLGAGWGSGPARTAQQAAAALGDQGRALGQGEDWCTYGGELPWAWGSPSISGLEGQSRCHNMLQR</sequence>
<organism evidence="1 2">
    <name type="scientific">Pleurodeles waltl</name>
    <name type="common">Iberian ribbed newt</name>
    <dbReference type="NCBI Taxonomy" id="8319"/>
    <lineage>
        <taxon>Eukaryota</taxon>
        <taxon>Metazoa</taxon>
        <taxon>Chordata</taxon>
        <taxon>Craniata</taxon>
        <taxon>Vertebrata</taxon>
        <taxon>Euteleostomi</taxon>
        <taxon>Amphibia</taxon>
        <taxon>Batrachia</taxon>
        <taxon>Caudata</taxon>
        <taxon>Salamandroidea</taxon>
        <taxon>Salamandridae</taxon>
        <taxon>Pleurodelinae</taxon>
        <taxon>Pleurodeles</taxon>
    </lineage>
</organism>
<protein>
    <submittedName>
        <fullName evidence="1">Uncharacterized protein</fullName>
    </submittedName>
</protein>
<name>A0AAV7U5Y8_PLEWA</name>
<comment type="caution">
    <text evidence="1">The sequence shown here is derived from an EMBL/GenBank/DDBJ whole genome shotgun (WGS) entry which is preliminary data.</text>
</comment>
<evidence type="ECO:0000313" key="1">
    <source>
        <dbReference type="EMBL" id="KAJ1184287.1"/>
    </source>
</evidence>
<keyword evidence="2" id="KW-1185">Reference proteome</keyword>